<accession>A0ACB9ICK0</accession>
<protein>
    <submittedName>
        <fullName evidence="1">Uncharacterized protein</fullName>
    </submittedName>
</protein>
<evidence type="ECO:0000313" key="2">
    <source>
        <dbReference type="Proteomes" id="UP001056120"/>
    </source>
</evidence>
<proteinExistence type="predicted"/>
<dbReference type="Proteomes" id="UP001056120">
    <property type="component" value="Linkage Group LG09"/>
</dbReference>
<gene>
    <name evidence="1" type="ORF">L1987_28066</name>
</gene>
<organism evidence="1 2">
    <name type="scientific">Smallanthus sonchifolius</name>
    <dbReference type="NCBI Taxonomy" id="185202"/>
    <lineage>
        <taxon>Eukaryota</taxon>
        <taxon>Viridiplantae</taxon>
        <taxon>Streptophyta</taxon>
        <taxon>Embryophyta</taxon>
        <taxon>Tracheophyta</taxon>
        <taxon>Spermatophyta</taxon>
        <taxon>Magnoliopsida</taxon>
        <taxon>eudicotyledons</taxon>
        <taxon>Gunneridae</taxon>
        <taxon>Pentapetalae</taxon>
        <taxon>asterids</taxon>
        <taxon>campanulids</taxon>
        <taxon>Asterales</taxon>
        <taxon>Asteraceae</taxon>
        <taxon>Asteroideae</taxon>
        <taxon>Heliantheae alliance</taxon>
        <taxon>Millerieae</taxon>
        <taxon>Smallanthus</taxon>
    </lineage>
</organism>
<evidence type="ECO:0000313" key="1">
    <source>
        <dbReference type="EMBL" id="KAI3805562.1"/>
    </source>
</evidence>
<reference evidence="1 2" key="2">
    <citation type="journal article" date="2022" name="Mol. Ecol. Resour.">
        <title>The genomes of chicory, endive, great burdock and yacon provide insights into Asteraceae paleo-polyploidization history and plant inulin production.</title>
        <authorList>
            <person name="Fan W."/>
            <person name="Wang S."/>
            <person name="Wang H."/>
            <person name="Wang A."/>
            <person name="Jiang F."/>
            <person name="Liu H."/>
            <person name="Zhao H."/>
            <person name="Xu D."/>
            <person name="Zhang Y."/>
        </authorList>
    </citation>
    <scope>NUCLEOTIDE SEQUENCE [LARGE SCALE GENOMIC DNA]</scope>
    <source>
        <strain evidence="2">cv. Yunnan</strain>
        <tissue evidence="1">Leaves</tissue>
    </source>
</reference>
<keyword evidence="2" id="KW-1185">Reference proteome</keyword>
<sequence length="3158" mass="355367">MAQSNGFEDIGSINRPPRLVSGEDYDMWKNRMESFFCYQEYGMWRSIKEGPYIPMVASADGGGLQVPKETSKYSEEDIKKMEVDFKALGAIQMCLPNEVFHNFRSYKTAKELWEALEKMFAGSEEVKENRRDILKQQYENFVWREGESLTILYNRFTYLVGELQCSKVKLENEDILKKFIRSLPSCWTLYTVSIRRTENLKTLQMTELFGMLKTYELEMIQAKERSSSYQSATTSSTTSSALHSDHSGPSASSYYPPIVTHPQTPTASQSNSSPFLLEAPPQQPTSTAFVSDNSSSMYFIKEDLECFHPDDLEEMDIQHSYAMLSLRAKRECKAPKANQGAGHQRQAYQSQPRQHQQQQTPPAQTAACANVGTAEFDWSFQYEDVPVSNQALMADTAEIPPQVFEHLCSQACIDKVLGYRKHNQNLIDQNEEFLQLKSEFKKVEITYKDKIEYLKKEISSLKHEQTNLETQIDDLLVKLKLTRADLAEQKVHVEKYEFSSKKLQRLLDIQVHEKVKLGGLGYGKEQYNSVPHPADYVAIYEPSFDVAKLDTANRNLDPPMDEPLVKDCTTSSESELTFSDHDEISTASSEAVLNRVPVPTVLPAVPAPVPFKQIRISYPLGGRKLNIEKGQTSGPTNSKPQFMPNQKNQQQDRRVTTKKTQFRNSSSPPRKQQPKVQQSCIICGESNHFAAKCQFNPFNQILLQSAHKQKKDQHTSVDRPSAASRRVETAEKHKLQQKAKPSAAIKYAAAQTKQSAAKTKSAAAPTKPSAAKAKSAAERLRPSAATSAADKLKPSAAKPATADKPKPQAGKSAANRANSSAAKAKSAADKEKRTGKPLLKQWKAKISAPVSKIIIGAVECTHDESESNKNNTWVVDSGCSRHMTGNRSILSNFRHFNGGYVAFGSDSKGGSITGQGTVSNERMSIERVNYVKELDFNLMSVSQVCDQKHWMLFTDKECFVLAPGLSKPPPEKILLTANRKDNLYVLDMNEVTPSGSVSCFLSKASVDESALWHRRLSHVNIKTINKLVKDNLVRGLPDKEFQLDDHCIACLKGKQHKSSHKPKTLNTNDTPLQLLHMDLFGPTNVMAMGKKSYCLVITDDFSRFSWVFFLRTKNETAEILKSYILRVENQSNLKVKIIRCDQGTEFKNHTLNSFCESKGIERQYSAPRTPQQNGVAERRNRTLIESTRFMLADSKLPLTFWAEAVSTACYVQNRVLIVKPLQKTPYELWLNRVPYIGFLKPFGCPCTILITHGVLPKFGAKSDEGYFMGYSSQSKAYRVFNSRTRIVEESANVECREHVVCEQGKGPNWLFDIDSFTQIFEPLIFSNMEPPSSNSTPSTSTSPSDYRLEFPSPYIRMKRPSIDPPSVAEAIEASAGEAGTSNTTSSNLSDNEILNKASSIHAEEASDANAADYVEHNDQILQAPLHTSEDNTDLNHSNLEEGIRLDVIPAQRINKEHPLENIIGQVHTGIQTRSKSHEANICLFSCFLSQVEPKRIDEALKHNSWIEAMQEELLQFKRQDVWKLVDLPPGQTSIGTRWVFRNKQDKRGIVVKNKARLVAQGYTQEEGIDYDEVFAPVARLEAIRIFLAYAASKNFMVYQMDVKSAFLYGTIDEEVYVKQPPGFVDPAHPNKVLKLDKALYGLHQAPRAWYETLSGYLLSNNFRREAIDQTLFIKDEGGEILLVQIYVDDIIFGSTRKKLCKDFEVLMHSKFEMSSMGELNFFLGLQVKQVPTGIFISQSKYVKSILERFKMTNCSAARTPMQVHHQLSPDKEGQDIDQHQYRAMIGSLMYLTASRPDIMFAVCLCARFQAAPKMSHLQAVKRIFRYLKGAPKLGLWYPKNENVNLYAYTDSDYGGCNLDKKSTSGGCQFLGGRLISWQCKKQTCVSTSTAEAEYIAASSCCAQVIWIQNQMLDYGMTFMQTPIHIDNMSAISITNNPVQHSKTKHIDIRYHFIRDQAEKRRIILTKVHTNEQYADLFTKPFDEARFRYLVESIAATKFVADSTSSAATKFAADSCNNEKRNRLYCTSRVAFSSSAVISPSPTFPQPLHILFQTYLPSLSRPSPPHSKLSITTIQTPFFLPSKSITMAVVDINIPNDKFAPYHNLTAYLIKGKKSEGFDGMIDFLCRSKIYHALTVNPTIYTSHMEDFWSSAVYATEQGTPQIRGTVDGKEMIITEAKLRQHLKLQDEGDALSYPRDVYMRTFVSIGYTGNQTEYTIEKALMGPKWKYLCHTLLQCISQKRSGWNQLSSGLASAIHGMITGAGFNFSHLIFEGLRYNLQEGVKSQFFMYPRFLQEVFNIEHQDLSKTARIYSILGHKNNIFQSMRTVSSKFSGADAPLLSTMLNTHSAQGDSSANLADTDPTPSSSLPQTQTAVSFDRTPVHYTEDVQAHTLLTPSLIAQPEHRAPVAAKYTRKRGKRTPSSLASKAQTQANIPHSESKHSSENIIRESHIVRETPSEVSLLGLGSLPGSIEQPFEPFLSSLNLSVHSGSIERVDVDEAVTTAGPSTDQEDSDNIFKTSTTATHGEGVSLETPFTERNPRCQETTGDGDAEARPTAPSGSKDSTTVDEDRLKLHNMELTARVAMLEAEMSKLRHQVAMHEAHKCPTLTSPSLVSVGTQTDAYLSADATKKGEMVSMEDDTNSLDDWIQEQFVLQSSQYKPAFVQVHDLPAPDNEDEEISKDWQLVVRAVDEMLNDAEDTEQTNASFSILPQAAAIIGQSSTPQLFRTSRKLEFDSILAWGYDGSAERFWIGWEFSGVEELNWNSLNALQVLELHLTDCINTSADLSVELAIGRFHDLMEDNLPRFQRFLQAAHRVAYPESSAAAERRLTPSNLEITRTSLLTEEEVLGLRRFLYAFLVKDLDVLGWTFSSRSISSEKNICNVNSLESQAMIDTVRAKLEQVGRITEAVYVSNSDTDTDSASPRVNICTAAYESRSTIKEKLREIEGPEYQLDEDDDLPLFTPQIANEAEAEIPIAASSSAVVISEAEAEASNVNKGKGIMTDEDEERLLKEKREREEKRRRREEEEMADIKKVQERKTVILLREQTIQLYAKQLDELKRKIPAVDQVAKDEQLARQLQEQLAKEEEEENEKKKKEDAKFRITDSKLAKELREEWTEALISQGEDADYLEKLSNKEIYRAFMGQQGQLAKKKKTEEEEKG</sequence>
<comment type="caution">
    <text evidence="1">The sequence shown here is derived from an EMBL/GenBank/DDBJ whole genome shotgun (WGS) entry which is preliminary data.</text>
</comment>
<reference evidence="2" key="1">
    <citation type="journal article" date="2022" name="Mol. Ecol. Resour.">
        <title>The genomes of chicory, endive, great burdock and yacon provide insights into Asteraceae palaeo-polyploidization history and plant inulin production.</title>
        <authorList>
            <person name="Fan W."/>
            <person name="Wang S."/>
            <person name="Wang H."/>
            <person name="Wang A."/>
            <person name="Jiang F."/>
            <person name="Liu H."/>
            <person name="Zhao H."/>
            <person name="Xu D."/>
            <person name="Zhang Y."/>
        </authorList>
    </citation>
    <scope>NUCLEOTIDE SEQUENCE [LARGE SCALE GENOMIC DNA]</scope>
    <source>
        <strain evidence="2">cv. Yunnan</strain>
    </source>
</reference>
<dbReference type="EMBL" id="CM042026">
    <property type="protein sequence ID" value="KAI3805562.1"/>
    <property type="molecule type" value="Genomic_DNA"/>
</dbReference>
<name>A0ACB9ICK0_9ASTR</name>